<reference evidence="3" key="1">
    <citation type="journal article" date="2019" name="Int. J. Syst. Evol. Microbiol.">
        <title>The Global Catalogue of Microorganisms (GCM) 10K type strain sequencing project: providing services to taxonomists for standard genome sequencing and annotation.</title>
        <authorList>
            <consortium name="The Broad Institute Genomics Platform"/>
            <consortium name="The Broad Institute Genome Sequencing Center for Infectious Disease"/>
            <person name="Wu L."/>
            <person name="Ma J."/>
        </authorList>
    </citation>
    <scope>NUCLEOTIDE SEQUENCE [LARGE SCALE GENOMIC DNA]</scope>
    <source>
        <strain evidence="3">CGMCC 1.15772</strain>
    </source>
</reference>
<dbReference type="InterPro" id="IPR025101">
    <property type="entry name" value="DUF4012"/>
</dbReference>
<dbReference type="Pfam" id="PF13196">
    <property type="entry name" value="DUF4012"/>
    <property type="match status" value="1"/>
</dbReference>
<keyword evidence="3" id="KW-1185">Reference proteome</keyword>
<name>A0ABW2HD10_9MICO</name>
<dbReference type="Proteomes" id="UP001596507">
    <property type="component" value="Unassembled WGS sequence"/>
</dbReference>
<accession>A0ABW2HD10</accession>
<dbReference type="RefSeq" id="WP_262873220.1">
    <property type="nucleotide sequence ID" value="NZ_BAABKW010000005.1"/>
</dbReference>
<sequence>MTPGAERDRTTGIALLLSGAMLVALIAGFAWAASRAWVAQRSVAALSTAVDDATTAARAGDSSGIATAVSQISDDARAAADAANDPTWGVLQALPLLGANFTAVRIVATQVDAISDAALVPLGELLAEPASPGDEAIDLDALAKAHVIVADAADALATAQHAMSGIEPDELLSPVADGVTRMQQVVTTAAPAAQQLAAVTDVLPAMLGADGEREILLMLQNNAELRTGGGATGSFVLLSADDGHLEITGQADSSRFPKESAALVSLPDSVAAMYGDDVARFVQNVSITSDFEVTGRLAAQWWKAHTGTAPDAVVSMDPLVLKSLLAATGPVTLDDGSKITAENLVKRLLIDPYTRADPAAQTAFQQHVTRAIFEQLLTEGIDPVVWGRALADPVAQGRVSVWSADPTAQSVFADTVLGGPSARHRLAGDDAYAVYLNDATGSKMDSLLDVSITAGAAQCRADGLAEVAVTVELTSTAPEDAATSLTKSMTGGGRFGTPAGLIATNVAVAAPAGSYFAGVRIDGDQALSADVDEAGFPTSMARVTLRPGESAAVEFRFVSAAAGAVDPQILHTPLISTPAVDLGATVACG</sequence>
<keyword evidence="1" id="KW-0472">Membrane</keyword>
<evidence type="ECO:0000313" key="3">
    <source>
        <dbReference type="Proteomes" id="UP001596507"/>
    </source>
</evidence>
<keyword evidence="1" id="KW-0812">Transmembrane</keyword>
<keyword evidence="1" id="KW-1133">Transmembrane helix</keyword>
<comment type="caution">
    <text evidence="2">The sequence shown here is derived from an EMBL/GenBank/DDBJ whole genome shotgun (WGS) entry which is preliminary data.</text>
</comment>
<evidence type="ECO:0000313" key="2">
    <source>
        <dbReference type="EMBL" id="MFC7268312.1"/>
    </source>
</evidence>
<feature type="transmembrane region" description="Helical" evidence="1">
    <location>
        <begin position="12"/>
        <end position="33"/>
    </location>
</feature>
<proteinExistence type="predicted"/>
<gene>
    <name evidence="2" type="ORF">ACFQRL_04985</name>
</gene>
<organism evidence="2 3">
    <name type="scientific">Microbacterium fluvii</name>
    <dbReference type="NCBI Taxonomy" id="415215"/>
    <lineage>
        <taxon>Bacteria</taxon>
        <taxon>Bacillati</taxon>
        <taxon>Actinomycetota</taxon>
        <taxon>Actinomycetes</taxon>
        <taxon>Micrococcales</taxon>
        <taxon>Microbacteriaceae</taxon>
        <taxon>Microbacterium</taxon>
    </lineage>
</organism>
<protein>
    <submittedName>
        <fullName evidence="2">DUF4012 domain-containing protein</fullName>
    </submittedName>
</protein>
<dbReference type="EMBL" id="JBHTBE010000001">
    <property type="protein sequence ID" value="MFC7268312.1"/>
    <property type="molecule type" value="Genomic_DNA"/>
</dbReference>
<evidence type="ECO:0000256" key="1">
    <source>
        <dbReference type="SAM" id="Phobius"/>
    </source>
</evidence>